<feature type="compositionally biased region" description="Basic and acidic residues" evidence="5">
    <location>
        <begin position="237"/>
        <end position="255"/>
    </location>
</feature>
<dbReference type="EMBL" id="BAABBN010000004">
    <property type="protein sequence ID" value="GAA3921584.1"/>
    <property type="molecule type" value="Genomic_DNA"/>
</dbReference>
<keyword evidence="2" id="KW-0813">Transport</keyword>
<dbReference type="GO" id="GO:0005524">
    <property type="term" value="F:ATP binding"/>
    <property type="evidence" value="ECO:0007669"/>
    <property type="project" value="UniProtKB-KW"/>
</dbReference>
<comment type="caution">
    <text evidence="7">The sequence shown here is derived from an EMBL/GenBank/DDBJ whole genome shotgun (WGS) entry which is preliminary data.</text>
</comment>
<comment type="similarity">
    <text evidence="1">Belongs to the ABC transporter superfamily.</text>
</comment>
<dbReference type="SMART" id="SM00382">
    <property type="entry name" value="AAA"/>
    <property type="match status" value="1"/>
</dbReference>
<dbReference type="InterPro" id="IPR003439">
    <property type="entry name" value="ABC_transporter-like_ATP-bd"/>
</dbReference>
<protein>
    <submittedName>
        <fullName evidence="7">ABC transporter ATP-binding protein</fullName>
    </submittedName>
</protein>
<dbReference type="InterPro" id="IPR015856">
    <property type="entry name" value="ABC_transpr_CbiO/EcfA_su"/>
</dbReference>
<gene>
    <name evidence="7" type="ORF">GCM10022277_16820</name>
</gene>
<evidence type="ECO:0000256" key="4">
    <source>
        <dbReference type="ARBA" id="ARBA00022840"/>
    </source>
</evidence>
<dbReference type="Proteomes" id="UP001501565">
    <property type="component" value="Unassembled WGS sequence"/>
</dbReference>
<organism evidence="7 8">
    <name type="scientific">Litoribacillus peritrichatus</name>
    <dbReference type="NCBI Taxonomy" id="718191"/>
    <lineage>
        <taxon>Bacteria</taxon>
        <taxon>Pseudomonadati</taxon>
        <taxon>Pseudomonadota</taxon>
        <taxon>Gammaproteobacteria</taxon>
        <taxon>Oceanospirillales</taxon>
        <taxon>Oceanospirillaceae</taxon>
        <taxon>Litoribacillus</taxon>
    </lineage>
</organism>
<evidence type="ECO:0000259" key="6">
    <source>
        <dbReference type="PROSITE" id="PS50893"/>
    </source>
</evidence>
<dbReference type="PROSITE" id="PS50893">
    <property type="entry name" value="ABC_TRANSPORTER_2"/>
    <property type="match status" value="1"/>
</dbReference>
<dbReference type="CDD" id="cd03225">
    <property type="entry name" value="ABC_cobalt_CbiO_domain1"/>
    <property type="match status" value="1"/>
</dbReference>
<dbReference type="InterPro" id="IPR003593">
    <property type="entry name" value="AAA+_ATPase"/>
</dbReference>
<evidence type="ECO:0000256" key="5">
    <source>
        <dbReference type="SAM" id="MobiDB-lite"/>
    </source>
</evidence>
<evidence type="ECO:0000313" key="8">
    <source>
        <dbReference type="Proteomes" id="UP001501565"/>
    </source>
</evidence>
<name>A0ABP7MF97_9GAMM</name>
<feature type="domain" description="ABC transporter" evidence="6">
    <location>
        <begin position="7"/>
        <end position="237"/>
    </location>
</feature>
<keyword evidence="3" id="KW-0547">Nucleotide-binding</keyword>
<feature type="region of interest" description="Disordered" evidence="5">
    <location>
        <begin position="235"/>
        <end position="255"/>
    </location>
</feature>
<dbReference type="Gene3D" id="3.40.50.300">
    <property type="entry name" value="P-loop containing nucleotide triphosphate hydrolases"/>
    <property type="match status" value="1"/>
</dbReference>
<reference evidence="8" key="1">
    <citation type="journal article" date="2019" name="Int. J. Syst. Evol. Microbiol.">
        <title>The Global Catalogue of Microorganisms (GCM) 10K type strain sequencing project: providing services to taxonomists for standard genome sequencing and annotation.</title>
        <authorList>
            <consortium name="The Broad Institute Genomics Platform"/>
            <consortium name="The Broad Institute Genome Sequencing Center for Infectious Disease"/>
            <person name="Wu L."/>
            <person name="Ma J."/>
        </authorList>
    </citation>
    <scope>NUCLEOTIDE SEQUENCE [LARGE SCALE GENOMIC DNA]</scope>
    <source>
        <strain evidence="8">JCM 17551</strain>
    </source>
</reference>
<dbReference type="PROSITE" id="PS00211">
    <property type="entry name" value="ABC_TRANSPORTER_1"/>
    <property type="match status" value="1"/>
</dbReference>
<proteinExistence type="inferred from homology"/>
<dbReference type="RefSeq" id="WP_344797439.1">
    <property type="nucleotide sequence ID" value="NZ_BAABBN010000004.1"/>
</dbReference>
<dbReference type="InterPro" id="IPR050095">
    <property type="entry name" value="ECF_ABC_transporter_ATP-bd"/>
</dbReference>
<dbReference type="InterPro" id="IPR027417">
    <property type="entry name" value="P-loop_NTPase"/>
</dbReference>
<dbReference type="PANTHER" id="PTHR43553:SF24">
    <property type="entry name" value="ENERGY-COUPLING FACTOR TRANSPORTER ATP-BINDING PROTEIN ECFA1"/>
    <property type="match status" value="1"/>
</dbReference>
<dbReference type="InterPro" id="IPR017871">
    <property type="entry name" value="ABC_transporter-like_CS"/>
</dbReference>
<evidence type="ECO:0000256" key="3">
    <source>
        <dbReference type="ARBA" id="ARBA00022741"/>
    </source>
</evidence>
<dbReference type="PANTHER" id="PTHR43553">
    <property type="entry name" value="HEAVY METAL TRANSPORTER"/>
    <property type="match status" value="1"/>
</dbReference>
<evidence type="ECO:0000256" key="2">
    <source>
        <dbReference type="ARBA" id="ARBA00022448"/>
    </source>
</evidence>
<keyword evidence="4 7" id="KW-0067">ATP-binding</keyword>
<sequence length="255" mass="28231">MTQAPLIKLDKVSFGYLNRNVFENVNLELHRGERLALLGGNGAGKSTLLQLIVGLNKRSSGGIYAFGKDRSEERDFIEVRTKAGMVFQDSDDQLFCPSVLEDVAFGPLNLGMTKQEAIDRSLQTLESLGLSELANRITHKLSGGQKRLVALATVLAMKPEVLLLDEPTNGLDDSAELRLIELLESLDQAMILVSHDQKLIERLATRAVILTDGTLVEAVLHKHPHHHEHSHVHIHAKGSEQHHAHDPELEVHNDL</sequence>
<dbReference type="Pfam" id="PF00005">
    <property type="entry name" value="ABC_tran"/>
    <property type="match status" value="1"/>
</dbReference>
<keyword evidence="8" id="KW-1185">Reference proteome</keyword>
<evidence type="ECO:0000256" key="1">
    <source>
        <dbReference type="ARBA" id="ARBA00005417"/>
    </source>
</evidence>
<dbReference type="SUPFAM" id="SSF52540">
    <property type="entry name" value="P-loop containing nucleoside triphosphate hydrolases"/>
    <property type="match status" value="1"/>
</dbReference>
<evidence type="ECO:0000313" key="7">
    <source>
        <dbReference type="EMBL" id="GAA3921584.1"/>
    </source>
</evidence>
<accession>A0ABP7MF97</accession>